<name>D4P800_9CAUD</name>
<dbReference type="OrthoDB" id="12137at10239"/>
<sequence length="137" mass="14748">MVKFDAKGTFTPDPSGLADQVQFILSRRTASITRQIAAQAKMNVPVKTGNLGRSIQEDPIKATGPFSVSGGVTANTNYAASVHDGTRPHVIRPKAGKKALKFNVGGRTVFAKKVNHPGTRPRPFLKNAAETVIRRLQ</sequence>
<protein>
    <submittedName>
        <fullName evidence="1">Gp25</fullName>
    </submittedName>
</protein>
<gene>
    <name evidence="1" type="ORF">ReqiPine5gene25</name>
</gene>
<keyword evidence="2" id="KW-1185">Reference proteome</keyword>
<organism evidence="1 2">
    <name type="scientific">Rhodococcus phage ReqiPine5</name>
    <dbReference type="NCBI Taxonomy" id="691963"/>
    <lineage>
        <taxon>Viruses</taxon>
        <taxon>Duplodnaviria</taxon>
        <taxon>Heunggongvirae</taxon>
        <taxon>Uroviricota</taxon>
        <taxon>Caudoviricetes</taxon>
        <taxon>Caudoviricetes incertae sedis</taxon>
        <taxon>Reqipinevirus</taxon>
        <taxon>Reqipinevirus reqipine5</taxon>
    </lineage>
</organism>
<reference evidence="1 2" key="1">
    <citation type="journal article" date="2011" name="Appl. Environ. Microbiol.">
        <title>Genomic and functional analyses of Rhodococcus equi phages ReqiPepy6, ReqiPoco6, ReqiPine5, and ReqiDocB7.</title>
        <authorList>
            <person name="Summer E.J."/>
            <person name="Liu M."/>
            <person name="Gill J.J."/>
            <person name="Grant M."/>
            <person name="Chan-Cortes T.N."/>
            <person name="Ferguson L."/>
            <person name="Janes C."/>
            <person name="Lange K."/>
            <person name="Bertoli M."/>
            <person name="Moore C."/>
            <person name="Orchard R.C."/>
            <person name="Cohen N."/>
            <person name="Young R."/>
        </authorList>
    </citation>
    <scope>NUCLEOTIDE SEQUENCE [LARGE SCALE GENOMIC DNA]</scope>
</reference>
<proteinExistence type="predicted"/>
<evidence type="ECO:0000313" key="2">
    <source>
        <dbReference type="Proteomes" id="UP000001504"/>
    </source>
</evidence>
<dbReference type="EMBL" id="GU580943">
    <property type="protein sequence ID" value="ADD81130.1"/>
    <property type="molecule type" value="Genomic_DNA"/>
</dbReference>
<dbReference type="KEGG" id="vg:18564136"/>
<accession>D4P800</accession>
<dbReference type="GeneID" id="18564136"/>
<evidence type="ECO:0000313" key="1">
    <source>
        <dbReference type="EMBL" id="ADD81130.1"/>
    </source>
</evidence>
<dbReference type="Proteomes" id="UP000001504">
    <property type="component" value="Segment"/>
</dbReference>
<dbReference type="RefSeq" id="YP_009016206.1">
    <property type="nucleotide sequence ID" value="NC_023722.1"/>
</dbReference>